<proteinExistence type="predicted"/>
<name>A0A176X4L1_AGRTU</name>
<dbReference type="Proteomes" id="UP000077098">
    <property type="component" value="Unassembled WGS sequence"/>
</dbReference>
<comment type="caution">
    <text evidence="1">The sequence shown here is derived from an EMBL/GenBank/DDBJ whole genome shotgun (WGS) entry which is preliminary data.</text>
</comment>
<evidence type="ECO:0000313" key="2">
    <source>
        <dbReference type="Proteomes" id="UP000077098"/>
    </source>
</evidence>
<reference evidence="1 2" key="1">
    <citation type="submission" date="2016-05" db="EMBL/GenBank/DDBJ databases">
        <authorList>
            <person name="Lavstsen T."/>
            <person name="Jespersen J.S."/>
        </authorList>
    </citation>
    <scope>NUCLEOTIDE SEQUENCE [LARGE SCALE GENOMIC DNA]</scope>
    <source>
        <strain evidence="1 2">KCJ1736</strain>
    </source>
</reference>
<dbReference type="EMBL" id="LXPS01000033">
    <property type="protein sequence ID" value="OAE41743.1"/>
    <property type="molecule type" value="Genomic_DNA"/>
</dbReference>
<gene>
    <name evidence="1" type="ORF">A7J57_01395</name>
</gene>
<dbReference type="RefSeq" id="WP_063949861.1">
    <property type="nucleotide sequence ID" value="NZ_LXPS01000033.1"/>
</dbReference>
<evidence type="ECO:0000313" key="1">
    <source>
        <dbReference type="EMBL" id="OAE41743.1"/>
    </source>
</evidence>
<sequence>MKFKVIAICAVVTGLLYGIVAWTGIRVITLSPQGNVERTVIAAAPFSYRPIDDVYAMCARRDFYSEWAKLDNAVCADRLTQTIYTSNFVFTIFEDELRQF</sequence>
<protein>
    <submittedName>
        <fullName evidence="1">Uncharacterized protein</fullName>
    </submittedName>
</protein>
<organism evidence="1 2">
    <name type="scientific">Agrobacterium tumefaciens</name>
    <dbReference type="NCBI Taxonomy" id="358"/>
    <lineage>
        <taxon>Bacteria</taxon>
        <taxon>Pseudomonadati</taxon>
        <taxon>Pseudomonadota</taxon>
        <taxon>Alphaproteobacteria</taxon>
        <taxon>Hyphomicrobiales</taxon>
        <taxon>Rhizobiaceae</taxon>
        <taxon>Rhizobium/Agrobacterium group</taxon>
        <taxon>Agrobacterium</taxon>
        <taxon>Agrobacterium tumefaciens complex</taxon>
    </lineage>
</organism>
<accession>A0A176X4L1</accession>
<dbReference type="AlphaFoldDB" id="A0A176X4L1"/>